<dbReference type="PROSITE" id="PS50893">
    <property type="entry name" value="ABC_TRANSPORTER_2"/>
    <property type="match status" value="2"/>
</dbReference>
<feature type="domain" description="ABC transporter" evidence="9">
    <location>
        <begin position="7"/>
        <end position="244"/>
    </location>
</feature>
<dbReference type="InterPro" id="IPR003439">
    <property type="entry name" value="ABC_transporter-like_ATP-bd"/>
</dbReference>
<name>A0A3E4QV41_9ACTN</name>
<dbReference type="InterPro" id="IPR003593">
    <property type="entry name" value="AAA+_ATPase"/>
</dbReference>
<dbReference type="GO" id="GO:0016887">
    <property type="term" value="F:ATP hydrolysis activity"/>
    <property type="evidence" value="ECO:0007669"/>
    <property type="project" value="InterPro"/>
</dbReference>
<evidence type="ECO:0000256" key="8">
    <source>
        <dbReference type="ARBA" id="ARBA00023136"/>
    </source>
</evidence>
<dbReference type="FunFam" id="3.40.50.300:FF:000224">
    <property type="entry name" value="Energy-coupling factor transporter ATP-binding protein EcfA"/>
    <property type="match status" value="2"/>
</dbReference>
<dbReference type="PANTHER" id="PTHR43553:SF24">
    <property type="entry name" value="ENERGY-COUPLING FACTOR TRANSPORTER ATP-BINDING PROTEIN ECFA1"/>
    <property type="match status" value="1"/>
</dbReference>
<organism evidence="10 11">
    <name type="scientific">Collinsella tanakaei</name>
    <dbReference type="NCBI Taxonomy" id="626935"/>
    <lineage>
        <taxon>Bacteria</taxon>
        <taxon>Bacillati</taxon>
        <taxon>Actinomycetota</taxon>
        <taxon>Coriobacteriia</taxon>
        <taxon>Coriobacteriales</taxon>
        <taxon>Coriobacteriaceae</taxon>
        <taxon>Collinsella</taxon>
    </lineage>
</organism>
<dbReference type="SMART" id="SM00382">
    <property type="entry name" value="AAA"/>
    <property type="match status" value="2"/>
</dbReference>
<gene>
    <name evidence="10" type="ORF">DXC81_02945</name>
</gene>
<dbReference type="InterPro" id="IPR017871">
    <property type="entry name" value="ABC_transporter-like_CS"/>
</dbReference>
<dbReference type="RefSeq" id="WP_117679119.1">
    <property type="nucleotide sequence ID" value="NZ_QSRJ01000003.1"/>
</dbReference>
<comment type="subcellular location">
    <subcellularLocation>
        <location evidence="1">Cell membrane</location>
    </subcellularLocation>
</comment>
<keyword evidence="4" id="KW-1003">Cell membrane</keyword>
<dbReference type="Gene3D" id="3.40.50.300">
    <property type="entry name" value="P-loop containing nucleotide triphosphate hydrolases"/>
    <property type="match status" value="2"/>
</dbReference>
<reference evidence="10 11" key="1">
    <citation type="submission" date="2018-08" db="EMBL/GenBank/DDBJ databases">
        <title>A genome reference for cultivated species of the human gut microbiota.</title>
        <authorList>
            <person name="Zou Y."/>
            <person name="Xue W."/>
            <person name="Luo G."/>
        </authorList>
    </citation>
    <scope>NUCLEOTIDE SEQUENCE [LARGE SCALE GENOMIC DNA]</scope>
    <source>
        <strain evidence="10 11">TF08-14</strain>
    </source>
</reference>
<dbReference type="GO" id="GO:0005524">
    <property type="term" value="F:ATP binding"/>
    <property type="evidence" value="ECO:0007669"/>
    <property type="project" value="UniProtKB-KW"/>
</dbReference>
<keyword evidence="8" id="KW-0472">Membrane</keyword>
<dbReference type="Pfam" id="PF00005">
    <property type="entry name" value="ABC_tran"/>
    <property type="match status" value="2"/>
</dbReference>
<evidence type="ECO:0000256" key="2">
    <source>
        <dbReference type="ARBA" id="ARBA00005417"/>
    </source>
</evidence>
<comment type="caution">
    <text evidence="10">The sequence shown here is derived from an EMBL/GenBank/DDBJ whole genome shotgun (WGS) entry which is preliminary data.</text>
</comment>
<dbReference type="EMBL" id="QSRJ01000003">
    <property type="protein sequence ID" value="RGL11099.1"/>
    <property type="molecule type" value="Genomic_DNA"/>
</dbReference>
<evidence type="ECO:0000256" key="5">
    <source>
        <dbReference type="ARBA" id="ARBA00022741"/>
    </source>
</evidence>
<evidence type="ECO:0000256" key="6">
    <source>
        <dbReference type="ARBA" id="ARBA00022840"/>
    </source>
</evidence>
<evidence type="ECO:0000259" key="9">
    <source>
        <dbReference type="PROSITE" id="PS50893"/>
    </source>
</evidence>
<dbReference type="GO" id="GO:0043190">
    <property type="term" value="C:ATP-binding cassette (ABC) transporter complex"/>
    <property type="evidence" value="ECO:0007669"/>
    <property type="project" value="TreeGrafter"/>
</dbReference>
<dbReference type="NCBIfam" id="NF010167">
    <property type="entry name" value="PRK13648.1"/>
    <property type="match status" value="2"/>
</dbReference>
<evidence type="ECO:0000256" key="4">
    <source>
        <dbReference type="ARBA" id="ARBA00022475"/>
    </source>
</evidence>
<evidence type="ECO:0000256" key="7">
    <source>
        <dbReference type="ARBA" id="ARBA00022967"/>
    </source>
</evidence>
<dbReference type="Proteomes" id="UP000260943">
    <property type="component" value="Unassembled WGS sequence"/>
</dbReference>
<keyword evidence="7" id="KW-1278">Translocase</keyword>
<accession>A0A3E4QV41</accession>
<dbReference type="GO" id="GO:0042626">
    <property type="term" value="F:ATPase-coupled transmembrane transporter activity"/>
    <property type="evidence" value="ECO:0007669"/>
    <property type="project" value="TreeGrafter"/>
</dbReference>
<keyword evidence="3" id="KW-0813">Transport</keyword>
<dbReference type="InterPro" id="IPR015856">
    <property type="entry name" value="ABC_transpr_CbiO/EcfA_su"/>
</dbReference>
<feature type="domain" description="ABC transporter" evidence="9">
    <location>
        <begin position="319"/>
        <end position="567"/>
    </location>
</feature>
<dbReference type="CDD" id="cd03225">
    <property type="entry name" value="ABC_cobalt_CbiO_domain1"/>
    <property type="match status" value="2"/>
</dbReference>
<evidence type="ECO:0000313" key="10">
    <source>
        <dbReference type="EMBL" id="RGL11099.1"/>
    </source>
</evidence>
<proteinExistence type="inferred from homology"/>
<evidence type="ECO:0000313" key="11">
    <source>
        <dbReference type="Proteomes" id="UP000260943"/>
    </source>
</evidence>
<protein>
    <submittedName>
        <fullName evidence="10">ATP-binding cassette domain-containing protein</fullName>
    </submittedName>
</protein>
<dbReference type="PROSITE" id="PS00211">
    <property type="entry name" value="ABC_TRANSPORTER_1"/>
    <property type="match status" value="2"/>
</dbReference>
<dbReference type="AlphaFoldDB" id="A0A3E4QV41"/>
<sequence length="616" mass="65410">MHSSPIIQLDNVRLSYPSPTAQPVEALRGITLSIAQGEYVCILGSNGSGKSSLIQLLNALILPTSGDVRVLGKSTLDPANAMAIRTRAAMVFQHPEDQMTTSIVADDVAFGPENLGVPREQIVQRVDAALAAVGMGHLAQADPADLSGGQKQRVAIAGALAMDPQILLLDEPAAMLDTHGRQSIQRIVGSLKRRGITVVHVTHFMDDALLADRAIVLDHGQIALDGTPQRVFAHHERINQLGLELPFAMRLSQRLRNIGINAPLTADQDELARSLASMAPQGLVHHTPSSNEAGINNAPLSREVSALAIAFHGVTYDYAQAASARKKHRRGFCRPAKKRPSGPLALDSASFSLAPGSLTALVGHTGSGKSTSVELACALKVPLTGTVKVNGIDTADLRLRPRLRKEIGYVSQLPERQLFAQTVYEDVAFGPHNLGLDEDEVRERVASALAKTGLEPTEALLCRSPFALSGGQQRCVALAGVLSMRQSVLVLDEPMAGLDPRGREHVRALLQDLKKQGTALLVVTHSMDDVAELADHVVILDHGRVVADGTPREVFTTRADALESIGIPSAQAFAERLAGMGLSFAASSANAAENIPLTIDELAASLTEVLPHGAAR</sequence>
<keyword evidence="6 10" id="KW-0067">ATP-binding</keyword>
<dbReference type="InterPro" id="IPR050095">
    <property type="entry name" value="ECF_ABC_transporter_ATP-bd"/>
</dbReference>
<dbReference type="SUPFAM" id="SSF52540">
    <property type="entry name" value="P-loop containing nucleoside triphosphate hydrolases"/>
    <property type="match status" value="2"/>
</dbReference>
<dbReference type="InterPro" id="IPR027417">
    <property type="entry name" value="P-loop_NTPase"/>
</dbReference>
<comment type="similarity">
    <text evidence="2">Belongs to the ABC transporter superfamily.</text>
</comment>
<keyword evidence="5" id="KW-0547">Nucleotide-binding</keyword>
<evidence type="ECO:0000256" key="3">
    <source>
        <dbReference type="ARBA" id="ARBA00022448"/>
    </source>
</evidence>
<dbReference type="PANTHER" id="PTHR43553">
    <property type="entry name" value="HEAVY METAL TRANSPORTER"/>
    <property type="match status" value="1"/>
</dbReference>
<evidence type="ECO:0000256" key="1">
    <source>
        <dbReference type="ARBA" id="ARBA00004236"/>
    </source>
</evidence>